<dbReference type="InterPro" id="IPR050416">
    <property type="entry name" value="FAD-linked_Oxidoreductase"/>
</dbReference>
<evidence type="ECO:0000313" key="7">
    <source>
        <dbReference type="EMBL" id="KAL2820550.1"/>
    </source>
</evidence>
<dbReference type="Gene3D" id="3.30.465.10">
    <property type="match status" value="1"/>
</dbReference>
<feature type="domain" description="FAD-binding PCMH-type" evidence="6">
    <location>
        <begin position="45"/>
        <end position="228"/>
    </location>
</feature>
<dbReference type="SUPFAM" id="SSF56176">
    <property type="entry name" value="FAD-binding/transporter-associated domain-like"/>
    <property type="match status" value="1"/>
</dbReference>
<comment type="caution">
    <text evidence="7">The sequence shown here is derived from an EMBL/GenBank/DDBJ whole genome shotgun (WGS) entry which is preliminary data.</text>
</comment>
<evidence type="ECO:0000259" key="6">
    <source>
        <dbReference type="PROSITE" id="PS51387"/>
    </source>
</evidence>
<comment type="similarity">
    <text evidence="1">Belongs to the oxygen-dependent FAD-linked oxidoreductase family.</text>
</comment>
<protein>
    <recommendedName>
        <fullName evidence="6">FAD-binding PCMH-type domain-containing protein</fullName>
    </recommendedName>
</protein>
<evidence type="ECO:0000256" key="2">
    <source>
        <dbReference type="ARBA" id="ARBA00022630"/>
    </source>
</evidence>
<dbReference type="InterPro" id="IPR006094">
    <property type="entry name" value="Oxid_FAD_bind_N"/>
</dbReference>
<evidence type="ECO:0000256" key="4">
    <source>
        <dbReference type="ARBA" id="ARBA00023002"/>
    </source>
</evidence>
<dbReference type="InterPro" id="IPR016169">
    <property type="entry name" value="FAD-bd_PCMH_sub2"/>
</dbReference>
<dbReference type="PANTHER" id="PTHR42973">
    <property type="entry name" value="BINDING OXIDOREDUCTASE, PUTATIVE (AFU_ORTHOLOGUE AFUA_1G17690)-RELATED"/>
    <property type="match status" value="1"/>
</dbReference>
<dbReference type="InterPro" id="IPR036318">
    <property type="entry name" value="FAD-bd_PCMH-like_sf"/>
</dbReference>
<sequence>MLTNTTSGVGLCCLALSSLLGNKVSFPNTPQYTSSLTSYFSQQNSNLHPLCVVSPTTPADISTAITSITTTSKFLPPNANSQSQCHFALRSGGHTTFGGASNINNGITFDLSALNSTVVSDDRTTVSVGVGATWGDVYTYLEPLGLAVAGGRAAQVGVGGLTLGGGISYFSPRYGWTCDTVAAFEVVLSNGTIIHVTDAENPDLAVALRGGGSNFGVITRVELRAFEQGPVWGGSVYYSLETVDAQLRAFSELNGGGDGDGYDEFASLITSFGYAAGTGAGVVNSIVYTREEERPAVFEKFFEMPVVDSSMRVAGMREIAEEQGSFSPDGRRQMMVVTTHGSTVSMLNATYLRWNSSLASIEAVPGIVWSISLEPLPPSIYARAPRKNSLGLGDGTEPLVVTLLSASWDDEADDARVEDAARGLFQGIEQDARRLDSYEPFVYLNYAAEWQDPVASYGRESVEKLQRVSRDVDPKAVFRTNMPGGFKIPEQ</sequence>
<name>A0ABR4HYI4_9EURO</name>
<accession>A0ABR4HYI4</accession>
<organism evidence="7 8">
    <name type="scientific">Aspergillus cavernicola</name>
    <dbReference type="NCBI Taxonomy" id="176166"/>
    <lineage>
        <taxon>Eukaryota</taxon>
        <taxon>Fungi</taxon>
        <taxon>Dikarya</taxon>
        <taxon>Ascomycota</taxon>
        <taxon>Pezizomycotina</taxon>
        <taxon>Eurotiomycetes</taxon>
        <taxon>Eurotiomycetidae</taxon>
        <taxon>Eurotiales</taxon>
        <taxon>Aspergillaceae</taxon>
        <taxon>Aspergillus</taxon>
        <taxon>Aspergillus subgen. Nidulantes</taxon>
    </lineage>
</organism>
<feature type="chain" id="PRO_5045320126" description="FAD-binding PCMH-type domain-containing protein" evidence="5">
    <location>
        <begin position="22"/>
        <end position="491"/>
    </location>
</feature>
<evidence type="ECO:0000256" key="5">
    <source>
        <dbReference type="SAM" id="SignalP"/>
    </source>
</evidence>
<dbReference type="Pfam" id="PF01565">
    <property type="entry name" value="FAD_binding_4"/>
    <property type="match status" value="1"/>
</dbReference>
<dbReference type="PANTHER" id="PTHR42973:SF22">
    <property type="entry name" value="FAD-BINDING PCMH-TYPE DOMAIN-CONTAINING PROTEIN-RELATED"/>
    <property type="match status" value="1"/>
</dbReference>
<evidence type="ECO:0000313" key="8">
    <source>
        <dbReference type="Proteomes" id="UP001610335"/>
    </source>
</evidence>
<dbReference type="Proteomes" id="UP001610335">
    <property type="component" value="Unassembled WGS sequence"/>
</dbReference>
<keyword evidence="8" id="KW-1185">Reference proteome</keyword>
<dbReference type="EMBL" id="JBFXLS010000069">
    <property type="protein sequence ID" value="KAL2820550.1"/>
    <property type="molecule type" value="Genomic_DNA"/>
</dbReference>
<dbReference type="InterPro" id="IPR016166">
    <property type="entry name" value="FAD-bd_PCMH"/>
</dbReference>
<keyword evidence="5" id="KW-0732">Signal</keyword>
<reference evidence="7 8" key="1">
    <citation type="submission" date="2024-07" db="EMBL/GenBank/DDBJ databases">
        <title>Section-level genome sequencing and comparative genomics of Aspergillus sections Usti and Cavernicolus.</title>
        <authorList>
            <consortium name="Lawrence Berkeley National Laboratory"/>
            <person name="Nybo J.L."/>
            <person name="Vesth T.C."/>
            <person name="Theobald S."/>
            <person name="Frisvad J.C."/>
            <person name="Larsen T.O."/>
            <person name="Kjaerboelling I."/>
            <person name="Rothschild-Mancinelli K."/>
            <person name="Lyhne E.K."/>
            <person name="Kogle M.E."/>
            <person name="Barry K."/>
            <person name="Clum A."/>
            <person name="Na H."/>
            <person name="Ledsgaard L."/>
            <person name="Lin J."/>
            <person name="Lipzen A."/>
            <person name="Kuo A."/>
            <person name="Riley R."/>
            <person name="Mondo S."/>
            <person name="LaButti K."/>
            <person name="Haridas S."/>
            <person name="Pangalinan J."/>
            <person name="Salamov A.A."/>
            <person name="Simmons B.A."/>
            <person name="Magnuson J.K."/>
            <person name="Chen J."/>
            <person name="Drula E."/>
            <person name="Henrissat B."/>
            <person name="Wiebenga A."/>
            <person name="Lubbers R.J."/>
            <person name="Gomes A.C."/>
            <person name="Makela M.R."/>
            <person name="Stajich J."/>
            <person name="Grigoriev I.V."/>
            <person name="Mortensen U.H."/>
            <person name="De vries R.P."/>
            <person name="Baker S.E."/>
            <person name="Andersen M.R."/>
        </authorList>
    </citation>
    <scope>NUCLEOTIDE SEQUENCE [LARGE SCALE GENOMIC DNA]</scope>
    <source>
        <strain evidence="7 8">CBS 600.67</strain>
    </source>
</reference>
<gene>
    <name evidence="7" type="ORF">BDW59DRAFT_150682</name>
</gene>
<keyword evidence="2" id="KW-0285">Flavoprotein</keyword>
<dbReference type="PROSITE" id="PS51387">
    <property type="entry name" value="FAD_PCMH"/>
    <property type="match status" value="1"/>
</dbReference>
<proteinExistence type="inferred from homology"/>
<keyword evidence="4" id="KW-0560">Oxidoreductase</keyword>
<feature type="signal peptide" evidence="5">
    <location>
        <begin position="1"/>
        <end position="21"/>
    </location>
</feature>
<evidence type="ECO:0000256" key="1">
    <source>
        <dbReference type="ARBA" id="ARBA00005466"/>
    </source>
</evidence>
<keyword evidence="3" id="KW-0274">FAD</keyword>
<evidence type="ECO:0000256" key="3">
    <source>
        <dbReference type="ARBA" id="ARBA00022827"/>
    </source>
</evidence>